<dbReference type="InterPro" id="IPR013107">
    <property type="entry name" value="Acyl-CoA_DH_C"/>
</dbReference>
<protein>
    <submittedName>
        <fullName evidence="3">Acyl-CoA dehydrogenase</fullName>
    </submittedName>
</protein>
<dbReference type="InterPro" id="IPR037069">
    <property type="entry name" value="AcylCoA_DH/ox_N_sf"/>
</dbReference>
<dbReference type="PIRSF" id="PIRSF016578">
    <property type="entry name" value="HsaA"/>
    <property type="match status" value="1"/>
</dbReference>
<feature type="domain" description="Acyl-CoA dehydrogenase C-terminal" evidence="2">
    <location>
        <begin position="243"/>
        <end position="362"/>
    </location>
</feature>
<dbReference type="RefSeq" id="WP_194107828.1">
    <property type="nucleotide sequence ID" value="NZ_JADFFM010000002.1"/>
</dbReference>
<dbReference type="InterPro" id="IPR046373">
    <property type="entry name" value="Acyl-CoA_Oxase/DH_mid-dom_sf"/>
</dbReference>
<dbReference type="Gene3D" id="1.10.540.10">
    <property type="entry name" value="Acyl-CoA dehydrogenase/oxidase, N-terminal domain"/>
    <property type="match status" value="1"/>
</dbReference>
<reference evidence="3 4" key="1">
    <citation type="submission" date="2020-10" db="EMBL/GenBank/DDBJ databases">
        <title>Mucilaginibacter mali sp. nov., isolated from rhizosphere soil of apple orchard.</title>
        <authorList>
            <person name="Lee J.-S."/>
            <person name="Kim H.S."/>
            <person name="Kim J.-S."/>
        </authorList>
    </citation>
    <scope>NUCLEOTIDE SEQUENCE [LARGE SCALE GENOMIC DNA]</scope>
    <source>
        <strain evidence="3 4">KCTC 23157</strain>
    </source>
</reference>
<evidence type="ECO:0000313" key="4">
    <source>
        <dbReference type="Proteomes" id="UP000632774"/>
    </source>
</evidence>
<gene>
    <name evidence="3" type="ORF">IRJ18_18800</name>
</gene>
<name>A0ABR9XM22_9SPHI</name>
<keyword evidence="4" id="KW-1185">Reference proteome</keyword>
<sequence>MSFQAPHPSSFISPEVLAVIRDNAPEAEGLGQLHPAQLALVYQQQWFKLLVPKAYGGLETSLPDLVRLQEAISWADGSFGWVITLCCGAGWFGGFMEPVVAQQIYSTPGLCLAGSGAVSGTAELIDGYYKLNGTWKYASGAYHATHFTANCLIKENGETVSGPDGEPLVLPFIIDRKDVSLLPTWKYIGMIATGSHSFEMQDVVIRANRSFHIDAGYAKVDTKLYQYPFLQLAEATLAVNLSGMALHFVDLCKDVFEERIKLPKLTDGQRTLLRELLQSTTDELQFTRDGLFKAVDVSWEKPLNNCANELRAVTKTSRQLAITSRSAVDKLYPYCGLIAAAPDTEINRVWRDIHTAGQHALLTFVE</sequence>
<dbReference type="Gene3D" id="1.20.140.10">
    <property type="entry name" value="Butyryl-CoA Dehydrogenase, subunit A, domain 3"/>
    <property type="match status" value="1"/>
</dbReference>
<dbReference type="SUPFAM" id="SSF56645">
    <property type="entry name" value="Acyl-CoA dehydrogenase NM domain-like"/>
    <property type="match status" value="1"/>
</dbReference>
<comment type="caution">
    <text evidence="3">The sequence shown here is derived from an EMBL/GenBank/DDBJ whole genome shotgun (WGS) entry which is preliminary data.</text>
</comment>
<dbReference type="EMBL" id="JADFFM010000002">
    <property type="protein sequence ID" value="MBE9668427.1"/>
    <property type="molecule type" value="Genomic_DNA"/>
</dbReference>
<dbReference type="Pfam" id="PF08028">
    <property type="entry name" value="Acyl-CoA_dh_2"/>
    <property type="match status" value="1"/>
</dbReference>
<evidence type="ECO:0000256" key="1">
    <source>
        <dbReference type="ARBA" id="ARBA00023002"/>
    </source>
</evidence>
<evidence type="ECO:0000259" key="2">
    <source>
        <dbReference type="Pfam" id="PF08028"/>
    </source>
</evidence>
<dbReference type="Gene3D" id="2.40.110.10">
    <property type="entry name" value="Butyryl-CoA Dehydrogenase, subunit A, domain 2"/>
    <property type="match status" value="1"/>
</dbReference>
<keyword evidence="1" id="KW-0560">Oxidoreductase</keyword>
<evidence type="ECO:0000313" key="3">
    <source>
        <dbReference type="EMBL" id="MBE9668427.1"/>
    </source>
</evidence>
<organism evidence="3 4">
    <name type="scientific">Mucilaginibacter boryungensis</name>
    <dbReference type="NCBI Taxonomy" id="768480"/>
    <lineage>
        <taxon>Bacteria</taxon>
        <taxon>Pseudomonadati</taxon>
        <taxon>Bacteroidota</taxon>
        <taxon>Sphingobacteriia</taxon>
        <taxon>Sphingobacteriales</taxon>
        <taxon>Sphingobacteriaceae</taxon>
        <taxon>Mucilaginibacter</taxon>
    </lineage>
</organism>
<dbReference type="Proteomes" id="UP000632774">
    <property type="component" value="Unassembled WGS sequence"/>
</dbReference>
<proteinExistence type="predicted"/>
<accession>A0ABR9XM22</accession>
<dbReference type="InterPro" id="IPR009100">
    <property type="entry name" value="AcylCoA_DH/oxidase_NM_dom_sf"/>
</dbReference>